<keyword evidence="9" id="KW-1185">Reference proteome</keyword>
<keyword evidence="8" id="KW-0969">Cilium</keyword>
<evidence type="ECO:0000256" key="1">
    <source>
        <dbReference type="ARBA" id="ARBA00022475"/>
    </source>
</evidence>
<reference evidence="8 9" key="1">
    <citation type="submission" date="2016-10" db="EMBL/GenBank/DDBJ databases">
        <authorList>
            <person name="de Groot N.N."/>
        </authorList>
    </citation>
    <scope>NUCLEOTIDE SEQUENCE [LARGE SCALE GENOMIC DNA]</scope>
    <source>
        <strain evidence="8 9">DSM 5885</strain>
    </source>
</reference>
<organism evidence="8 9">
    <name type="scientific">Propionivibrio dicarboxylicus</name>
    <dbReference type="NCBI Taxonomy" id="83767"/>
    <lineage>
        <taxon>Bacteria</taxon>
        <taxon>Pseudomonadati</taxon>
        <taxon>Pseudomonadota</taxon>
        <taxon>Betaproteobacteria</taxon>
        <taxon>Rhodocyclales</taxon>
        <taxon>Rhodocyclaceae</taxon>
        <taxon>Propionivibrio</taxon>
    </lineage>
</organism>
<gene>
    <name evidence="8" type="ORF">SAMN05660652_02765</name>
</gene>
<dbReference type="PANTHER" id="PTHR38766:SF1">
    <property type="entry name" value="FLAGELLAR PROTEIN FLIO"/>
    <property type="match status" value="1"/>
</dbReference>
<evidence type="ECO:0000256" key="7">
    <source>
        <dbReference type="RuleBase" id="RU362064"/>
    </source>
</evidence>
<dbReference type="InterPro" id="IPR052205">
    <property type="entry name" value="FliO/MopB"/>
</dbReference>
<keyword evidence="2 7" id="KW-0812">Transmembrane</keyword>
<evidence type="ECO:0000256" key="4">
    <source>
        <dbReference type="ARBA" id="ARBA00023136"/>
    </source>
</evidence>
<dbReference type="AlphaFoldDB" id="A0A1G8HDI3"/>
<dbReference type="GO" id="GO:0005886">
    <property type="term" value="C:plasma membrane"/>
    <property type="evidence" value="ECO:0007669"/>
    <property type="project" value="UniProtKB-SubCell"/>
</dbReference>
<evidence type="ECO:0000256" key="2">
    <source>
        <dbReference type="ARBA" id="ARBA00022692"/>
    </source>
</evidence>
<comment type="subcellular location">
    <subcellularLocation>
        <location evidence="7">Cell membrane</location>
    </subcellularLocation>
    <subcellularLocation>
        <location evidence="7">Bacterial flagellum basal body</location>
    </subcellularLocation>
</comment>
<dbReference type="NCBIfam" id="TIGR03500">
    <property type="entry name" value="FliO_TIGR"/>
    <property type="match status" value="1"/>
</dbReference>
<name>A0A1G8HDI3_9RHOO</name>
<dbReference type="GO" id="GO:0009425">
    <property type="term" value="C:bacterial-type flagellum basal body"/>
    <property type="evidence" value="ECO:0007669"/>
    <property type="project" value="UniProtKB-SubCell"/>
</dbReference>
<protein>
    <recommendedName>
        <fullName evidence="7">Flagellar protein</fullName>
    </recommendedName>
</protein>
<dbReference type="PANTHER" id="PTHR38766">
    <property type="entry name" value="FLAGELLAR PROTEIN FLIO"/>
    <property type="match status" value="1"/>
</dbReference>
<sequence length="108" mass="11909">MLTLQMLLGLGLIIGMLFLGAYLLQRLNGGKTFGHSGPMKVIGGLMLSPKERILLIEINDTWLIVGIVPGQIKTLHTLAKGELPGLEVNDNPFGQWLKQFATRHHEPK</sequence>
<dbReference type="GO" id="GO:0044781">
    <property type="term" value="P:bacterial-type flagellum organization"/>
    <property type="evidence" value="ECO:0007669"/>
    <property type="project" value="UniProtKB-UniRule"/>
</dbReference>
<dbReference type="Proteomes" id="UP000198607">
    <property type="component" value="Unassembled WGS sequence"/>
</dbReference>
<evidence type="ECO:0000313" key="9">
    <source>
        <dbReference type="Proteomes" id="UP000198607"/>
    </source>
</evidence>
<keyword evidence="4 7" id="KW-0472">Membrane</keyword>
<evidence type="ECO:0000313" key="8">
    <source>
        <dbReference type="EMBL" id="SDI04716.1"/>
    </source>
</evidence>
<dbReference type="InterPro" id="IPR022781">
    <property type="entry name" value="Flagellar_biosynth_FliO"/>
</dbReference>
<accession>A0A1G8HDI3</accession>
<keyword evidence="8" id="KW-0282">Flagellum</keyword>
<keyword evidence="3 7" id="KW-1133">Transmembrane helix</keyword>
<feature type="transmembrane region" description="Helical" evidence="7">
    <location>
        <begin position="6"/>
        <end position="24"/>
    </location>
</feature>
<dbReference type="Pfam" id="PF04347">
    <property type="entry name" value="FliO"/>
    <property type="match status" value="1"/>
</dbReference>
<keyword evidence="1 7" id="KW-1003">Cell membrane</keyword>
<evidence type="ECO:0000256" key="6">
    <source>
        <dbReference type="ARBA" id="ARBA00037937"/>
    </source>
</evidence>
<proteinExistence type="inferred from homology"/>
<dbReference type="EMBL" id="FNCY01000012">
    <property type="protein sequence ID" value="SDI04716.1"/>
    <property type="molecule type" value="Genomic_DNA"/>
</dbReference>
<comment type="similarity">
    <text evidence="6 7">Belongs to the FliO/MopB family.</text>
</comment>
<dbReference type="STRING" id="83767.SAMN05660652_02765"/>
<keyword evidence="5 7" id="KW-0975">Bacterial flagellum</keyword>
<evidence type="ECO:0000256" key="5">
    <source>
        <dbReference type="ARBA" id="ARBA00023143"/>
    </source>
</evidence>
<keyword evidence="8" id="KW-0966">Cell projection</keyword>
<evidence type="ECO:0000256" key="3">
    <source>
        <dbReference type="ARBA" id="ARBA00022989"/>
    </source>
</evidence>